<dbReference type="Gene3D" id="3.40.50.410">
    <property type="entry name" value="von Willebrand factor, type A domain"/>
    <property type="match status" value="1"/>
</dbReference>
<evidence type="ECO:0000259" key="2">
    <source>
        <dbReference type="PROSITE" id="PS50234"/>
    </source>
</evidence>
<comment type="caution">
    <text evidence="3">The sequence shown here is derived from an EMBL/GenBank/DDBJ whole genome shotgun (WGS) entry which is preliminary data.</text>
</comment>
<reference evidence="3 4" key="1">
    <citation type="journal article" date="2017" name="PLoS Biol.">
        <title>The sea cucumber genome provides insights into morphological evolution and visceral regeneration.</title>
        <authorList>
            <person name="Zhang X."/>
            <person name="Sun L."/>
            <person name="Yuan J."/>
            <person name="Sun Y."/>
            <person name="Gao Y."/>
            <person name="Zhang L."/>
            <person name="Li S."/>
            <person name="Dai H."/>
            <person name="Hamel J.F."/>
            <person name="Liu C."/>
            <person name="Yu Y."/>
            <person name="Liu S."/>
            <person name="Lin W."/>
            <person name="Guo K."/>
            <person name="Jin S."/>
            <person name="Xu P."/>
            <person name="Storey K.B."/>
            <person name="Huan P."/>
            <person name="Zhang T."/>
            <person name="Zhou Y."/>
            <person name="Zhang J."/>
            <person name="Lin C."/>
            <person name="Li X."/>
            <person name="Xing L."/>
            <person name="Huo D."/>
            <person name="Sun M."/>
            <person name="Wang L."/>
            <person name="Mercier A."/>
            <person name="Li F."/>
            <person name="Yang H."/>
            <person name="Xiang J."/>
        </authorList>
    </citation>
    <scope>NUCLEOTIDE SEQUENCE [LARGE SCALE GENOMIC DNA]</scope>
    <source>
        <strain evidence="3">Shaxun</strain>
        <tissue evidence="3">Muscle</tissue>
    </source>
</reference>
<keyword evidence="4" id="KW-1185">Reference proteome</keyword>
<sequence length="346" mass="39461">MKIKKKWLKKYCLVKLRLDLNKLVAGADCTHAKRHVNTLNKTVPAKYCSIFPSVNIKGSVKHLQLQAHELRDYEQKLESVLRRYLRRLQWLLGASRRTFGTVIEKKVCVLIDTSGSMVSHMDDLKKDLVALIWEQFRRMKVSFNLIRFSGDIEPWRPVAVEPSDSNCHDAVRWVNSFVPAGNSCTLEALMAAFQDKRLEAIYLLTDGKPDTSTSKILGDVAEINTIRGVKINTISFNCDDETANTFLRQLAAMSRGRYHRVFAGMDGDLAVHRLLEEGFKDTDFPVLPTFESDDLLLLTSEIEKARHYLAQSRSFRELFQDTPKPHEKDPVKHSRCLAQPVSVGKS</sequence>
<dbReference type="Pfam" id="PF13768">
    <property type="entry name" value="VWA_3"/>
    <property type="match status" value="1"/>
</dbReference>
<evidence type="ECO:0000256" key="1">
    <source>
        <dbReference type="SAM" id="MobiDB-lite"/>
    </source>
</evidence>
<dbReference type="SUPFAM" id="SSF53300">
    <property type="entry name" value="vWA-like"/>
    <property type="match status" value="1"/>
</dbReference>
<dbReference type="EMBL" id="MRZV01000611">
    <property type="protein sequence ID" value="PIK46930.1"/>
    <property type="molecule type" value="Genomic_DNA"/>
</dbReference>
<name>A0A2G8KG33_STIJA</name>
<gene>
    <name evidence="3" type="ORF">BSL78_16190</name>
</gene>
<feature type="compositionally biased region" description="Basic and acidic residues" evidence="1">
    <location>
        <begin position="321"/>
        <end position="332"/>
    </location>
</feature>
<evidence type="ECO:0000313" key="4">
    <source>
        <dbReference type="Proteomes" id="UP000230750"/>
    </source>
</evidence>
<protein>
    <submittedName>
        <fullName evidence="3">Putative von Willebrand factor A domain-containing protein 3A</fullName>
    </submittedName>
</protein>
<feature type="region of interest" description="Disordered" evidence="1">
    <location>
        <begin position="321"/>
        <end position="346"/>
    </location>
</feature>
<dbReference type="PANTHER" id="PTHR46478">
    <property type="entry name" value="VON WILLEBRAND FACTOR A DOMAIN-CONTAINING PROTEIN 3A"/>
    <property type="match status" value="1"/>
</dbReference>
<evidence type="ECO:0000313" key="3">
    <source>
        <dbReference type="EMBL" id="PIK46930.1"/>
    </source>
</evidence>
<organism evidence="3 4">
    <name type="scientific">Stichopus japonicus</name>
    <name type="common">Sea cucumber</name>
    <dbReference type="NCBI Taxonomy" id="307972"/>
    <lineage>
        <taxon>Eukaryota</taxon>
        <taxon>Metazoa</taxon>
        <taxon>Echinodermata</taxon>
        <taxon>Eleutherozoa</taxon>
        <taxon>Echinozoa</taxon>
        <taxon>Holothuroidea</taxon>
        <taxon>Aspidochirotacea</taxon>
        <taxon>Aspidochirotida</taxon>
        <taxon>Stichopodidae</taxon>
        <taxon>Apostichopus</taxon>
    </lineage>
</organism>
<dbReference type="SMART" id="SM00327">
    <property type="entry name" value="VWA"/>
    <property type="match status" value="1"/>
</dbReference>
<dbReference type="PROSITE" id="PS50234">
    <property type="entry name" value="VWFA"/>
    <property type="match status" value="1"/>
</dbReference>
<proteinExistence type="predicted"/>
<feature type="domain" description="VWFA" evidence="2">
    <location>
        <begin position="106"/>
        <end position="278"/>
    </location>
</feature>
<dbReference type="PANTHER" id="PTHR46478:SF1">
    <property type="entry name" value="VON WILLEBRAND FACTOR A DOMAIN-CONTAINING PROTEIN 3A"/>
    <property type="match status" value="1"/>
</dbReference>
<dbReference type="STRING" id="307972.A0A2G8KG33"/>
<accession>A0A2G8KG33</accession>
<dbReference type="AlphaFoldDB" id="A0A2G8KG33"/>
<dbReference type="InterPro" id="IPR036465">
    <property type="entry name" value="vWFA_dom_sf"/>
</dbReference>
<dbReference type="InterPro" id="IPR002035">
    <property type="entry name" value="VWF_A"/>
</dbReference>
<dbReference type="OrthoDB" id="299997at2759"/>
<dbReference type="Proteomes" id="UP000230750">
    <property type="component" value="Unassembled WGS sequence"/>
</dbReference>